<feature type="domain" description="Cytochrome c" evidence="6">
    <location>
        <begin position="141"/>
        <end position="283"/>
    </location>
</feature>
<feature type="domain" description="HAMP" evidence="5">
    <location>
        <begin position="239"/>
        <end position="291"/>
    </location>
</feature>
<dbReference type="CDD" id="cd06225">
    <property type="entry name" value="HAMP"/>
    <property type="match status" value="1"/>
</dbReference>
<dbReference type="InterPro" id="IPR003660">
    <property type="entry name" value="HAMP_dom"/>
</dbReference>
<keyword evidence="4" id="KW-0812">Transmembrane</keyword>
<keyword evidence="3" id="KW-0349">Heme</keyword>
<evidence type="ECO:0000256" key="2">
    <source>
        <dbReference type="ARBA" id="ARBA00023004"/>
    </source>
</evidence>
<keyword evidence="1 3" id="KW-0479">Metal-binding</keyword>
<dbReference type="InterPro" id="IPR009056">
    <property type="entry name" value="Cyt_c-like_dom"/>
</dbReference>
<evidence type="ECO:0000259" key="5">
    <source>
        <dbReference type="PROSITE" id="PS50885"/>
    </source>
</evidence>
<protein>
    <submittedName>
        <fullName evidence="7">Histidine kinase</fullName>
    </submittedName>
</protein>
<proteinExistence type="predicted"/>
<feature type="transmembrane region" description="Helical" evidence="4">
    <location>
        <begin position="216"/>
        <end position="237"/>
    </location>
</feature>
<dbReference type="PROSITE" id="PS50885">
    <property type="entry name" value="HAMP"/>
    <property type="match status" value="1"/>
</dbReference>
<comment type="caution">
    <text evidence="7">The sequence shown here is derived from an EMBL/GenBank/DDBJ whole genome shotgun (WGS) entry which is preliminary data.</text>
</comment>
<dbReference type="SUPFAM" id="SSF158472">
    <property type="entry name" value="HAMP domain-like"/>
    <property type="match status" value="1"/>
</dbReference>
<dbReference type="GO" id="GO:0046872">
    <property type="term" value="F:metal ion binding"/>
    <property type="evidence" value="ECO:0007669"/>
    <property type="project" value="UniProtKB-KW"/>
</dbReference>
<dbReference type="AlphaFoldDB" id="A0A367RDC4"/>
<dbReference type="SMART" id="SM00304">
    <property type="entry name" value="HAMP"/>
    <property type="match status" value="1"/>
</dbReference>
<name>A0A367RDC4_NOSPU</name>
<dbReference type="Proteomes" id="UP000252085">
    <property type="component" value="Unassembled WGS sequence"/>
</dbReference>
<dbReference type="GO" id="GO:0020037">
    <property type="term" value="F:heme binding"/>
    <property type="evidence" value="ECO:0007669"/>
    <property type="project" value="InterPro"/>
</dbReference>
<evidence type="ECO:0000313" key="7">
    <source>
        <dbReference type="EMBL" id="RCJ33683.1"/>
    </source>
</evidence>
<dbReference type="EMBL" id="LXQE01000159">
    <property type="protein sequence ID" value="RCJ33683.1"/>
    <property type="molecule type" value="Genomic_DNA"/>
</dbReference>
<keyword evidence="4" id="KW-1133">Transmembrane helix</keyword>
<evidence type="ECO:0000256" key="4">
    <source>
        <dbReference type="SAM" id="Phobius"/>
    </source>
</evidence>
<evidence type="ECO:0000313" key="8">
    <source>
        <dbReference type="Proteomes" id="UP000252085"/>
    </source>
</evidence>
<dbReference type="Gene3D" id="6.10.340.10">
    <property type="match status" value="1"/>
</dbReference>
<keyword evidence="2 3" id="KW-0408">Iron</keyword>
<keyword evidence="7" id="KW-0418">Kinase</keyword>
<reference evidence="7 8" key="1">
    <citation type="submission" date="2016-04" db="EMBL/GenBank/DDBJ databases">
        <authorList>
            <person name="Evans L.H."/>
            <person name="Alamgir A."/>
            <person name="Owens N."/>
            <person name="Weber N.D."/>
            <person name="Virtaneva K."/>
            <person name="Barbian K."/>
            <person name="Babar A."/>
            <person name="Rosenke K."/>
        </authorList>
    </citation>
    <scope>NUCLEOTIDE SEQUENCE [LARGE SCALE GENOMIC DNA]</scope>
    <source>
        <strain evidence="7">NIES-2108</strain>
    </source>
</reference>
<organism evidence="7 8">
    <name type="scientific">Nostoc punctiforme NIES-2108</name>
    <dbReference type="NCBI Taxonomy" id="1356359"/>
    <lineage>
        <taxon>Bacteria</taxon>
        <taxon>Bacillati</taxon>
        <taxon>Cyanobacteriota</taxon>
        <taxon>Cyanophyceae</taxon>
        <taxon>Nostocales</taxon>
        <taxon>Nostocaceae</taxon>
        <taxon>Nostoc</taxon>
    </lineage>
</organism>
<dbReference type="GO" id="GO:0009055">
    <property type="term" value="F:electron transfer activity"/>
    <property type="evidence" value="ECO:0007669"/>
    <property type="project" value="InterPro"/>
</dbReference>
<dbReference type="Pfam" id="PF00672">
    <property type="entry name" value="HAMP"/>
    <property type="match status" value="1"/>
</dbReference>
<sequence length="306" mass="34146">MLKNLNLKQKFTILLLVILTFGLSLSGFTLSSLLRENAKQDISSTGLMLIQTMSSVRKYTSTQVNPELVDKLATEFLPQTVPGYSAREVFEILRKTTDYRDFFYKEATLNPTNLRDKADGFETEIVEQFRNKSDLKEVSGFRSIPGGDIFYIARPLAVSEQSCLVCHSVPEAAPQSMISLYGAANGFGWKLNEIVGAQIISVPAKNVISKANQSSLLIILIVSAIFIATILLVNLFLNRQVVIPLKRMTRIAEEVSTGHMEVEFEQMSNDEIGNLAKAFKRMQLSLEMAMKRIKRTQGGASDYNNS</sequence>
<evidence type="ECO:0000256" key="1">
    <source>
        <dbReference type="ARBA" id="ARBA00022723"/>
    </source>
</evidence>
<dbReference type="GO" id="GO:0016020">
    <property type="term" value="C:membrane"/>
    <property type="evidence" value="ECO:0007669"/>
    <property type="project" value="InterPro"/>
</dbReference>
<gene>
    <name evidence="7" type="ORF">A6769_24955</name>
</gene>
<dbReference type="PROSITE" id="PS51007">
    <property type="entry name" value="CYTC"/>
    <property type="match status" value="1"/>
</dbReference>
<dbReference type="GO" id="GO:0007165">
    <property type="term" value="P:signal transduction"/>
    <property type="evidence" value="ECO:0007669"/>
    <property type="project" value="InterPro"/>
</dbReference>
<evidence type="ECO:0000259" key="6">
    <source>
        <dbReference type="PROSITE" id="PS51007"/>
    </source>
</evidence>
<dbReference type="InterPro" id="IPR021796">
    <property type="entry name" value="Tll0287-like_dom"/>
</dbReference>
<dbReference type="Pfam" id="PF11845">
    <property type="entry name" value="Tll0287-like"/>
    <property type="match status" value="1"/>
</dbReference>
<evidence type="ECO:0000256" key="3">
    <source>
        <dbReference type="PROSITE-ProRule" id="PRU00433"/>
    </source>
</evidence>
<accession>A0A367RDC4</accession>
<keyword evidence="7" id="KW-0808">Transferase</keyword>
<keyword evidence="4" id="KW-0472">Membrane</keyword>
<dbReference type="GO" id="GO:0016301">
    <property type="term" value="F:kinase activity"/>
    <property type="evidence" value="ECO:0007669"/>
    <property type="project" value="UniProtKB-KW"/>
</dbReference>